<dbReference type="RefSeq" id="WP_019194615.1">
    <property type="nucleotide sequence ID" value="NZ_LT629765.1"/>
</dbReference>
<reference evidence="2 3" key="1">
    <citation type="submission" date="2016-10" db="EMBL/GenBank/DDBJ databases">
        <authorList>
            <person name="de Groot N.N."/>
        </authorList>
    </citation>
    <scope>NUCLEOTIDE SEQUENCE [LARGE SCALE GENOMIC DNA]</scope>
    <source>
        <strain evidence="2 3">DSM 45434</strain>
    </source>
</reference>
<accession>A0A1H1P167</accession>
<evidence type="ECO:0000313" key="3">
    <source>
        <dbReference type="Proteomes" id="UP000182237"/>
    </source>
</evidence>
<sequence>MAVDFRIAARNVVSVIQMIEDYRLDIRTVTMGISLIGCTRPTMAATAEAVYDRVTTRAARLVEVCEGIERELGIPIVNKRISVSPVSLVAAGAEGDPVDIATALDRAAAELGVNFVGGYSALVEKGATESDTRLIRSIPEALSTTEAVCGSVNVATSRAGINMDAVRTMGEVVKEAAQLTADRSSIACAKLVVFANAVGDNPFMAGAFHGIEEPDTVVSVGVSGPGVVDNAIGSLEGATLNEVAEEIKKAAFKITRAGQLVGTMAAERLGVPFGIVDLSLAPTAEIGDSVAHILEHMGLDQVGTHGTTAALALLNDAVKKGGMMACSRVGGLSGSFIPVSEDQGMIDAVRSGSISMDKLEAMTSICSVGFDMVAIPGDTSAELIAGMIADEAAIGVMNHKTTAARLIPVPGTKPGDEVNFGGLLGYAPVIPVSSVGNDAFIRRGGFIPAPVHGFRN</sequence>
<keyword evidence="3" id="KW-1185">Reference proteome</keyword>
<dbReference type="Proteomes" id="UP000182237">
    <property type="component" value="Chromosome I"/>
</dbReference>
<dbReference type="OrthoDB" id="9763001at2"/>
<proteinExistence type="inferred from homology"/>
<dbReference type="AlphaFoldDB" id="A0A1H1P167"/>
<dbReference type="STRING" id="1203190.GCA_000312345_01816"/>
<dbReference type="SUPFAM" id="SSF51998">
    <property type="entry name" value="PFL-like glycyl radical enzymes"/>
    <property type="match status" value="1"/>
</dbReference>
<evidence type="ECO:0000313" key="2">
    <source>
        <dbReference type="EMBL" id="SDS04942.1"/>
    </source>
</evidence>
<protein>
    <recommendedName>
        <fullName evidence="1">UPF0210 protein SAMN04488539_0905</fullName>
    </recommendedName>
</protein>
<dbReference type="eggNOG" id="COG2848">
    <property type="taxonomic scope" value="Bacteria"/>
</dbReference>
<dbReference type="EMBL" id="LT629765">
    <property type="protein sequence ID" value="SDS04942.1"/>
    <property type="molecule type" value="Genomic_DNA"/>
</dbReference>
<dbReference type="Gene3D" id="3.20.70.20">
    <property type="match status" value="1"/>
</dbReference>
<comment type="subunit">
    <text evidence="1">Homodimer.</text>
</comment>
<dbReference type="CDD" id="cd08025">
    <property type="entry name" value="RNR_PFL_like_DUF711"/>
    <property type="match status" value="1"/>
</dbReference>
<dbReference type="Pfam" id="PF05167">
    <property type="entry name" value="DUF711"/>
    <property type="match status" value="1"/>
</dbReference>
<dbReference type="InterPro" id="IPR007841">
    <property type="entry name" value="UPF0210"/>
</dbReference>
<dbReference type="PANTHER" id="PTHR37560">
    <property type="entry name" value="UPF0210 PROTEIN SPR0218"/>
    <property type="match status" value="1"/>
</dbReference>
<organism evidence="2 3">
    <name type="scientific">Corynebacterium timonense</name>
    <dbReference type="NCBI Taxonomy" id="441500"/>
    <lineage>
        <taxon>Bacteria</taxon>
        <taxon>Bacillati</taxon>
        <taxon>Actinomycetota</taxon>
        <taxon>Actinomycetes</taxon>
        <taxon>Mycobacteriales</taxon>
        <taxon>Corynebacteriaceae</taxon>
        <taxon>Corynebacterium</taxon>
    </lineage>
</organism>
<dbReference type="PANTHER" id="PTHR37560:SF1">
    <property type="entry name" value="UPF0210 PROTEIN MJ1665"/>
    <property type="match status" value="1"/>
</dbReference>
<dbReference type="NCBIfam" id="NF003700">
    <property type="entry name" value="PRK05313.1"/>
    <property type="match status" value="1"/>
</dbReference>
<name>A0A1H1P167_9CORY</name>
<evidence type="ECO:0000256" key="1">
    <source>
        <dbReference type="HAMAP-Rule" id="MF_01221"/>
    </source>
</evidence>
<comment type="similarity">
    <text evidence="1">Belongs to the UPF0210 family.</text>
</comment>
<gene>
    <name evidence="2" type="ORF">SAMN04488539_0905</name>
</gene>
<dbReference type="HAMAP" id="MF_01221">
    <property type="entry name" value="UPF0210"/>
    <property type="match status" value="1"/>
</dbReference>